<feature type="transmembrane region" description="Helical" evidence="1">
    <location>
        <begin position="87"/>
        <end position="107"/>
    </location>
</feature>
<protein>
    <submittedName>
        <fullName evidence="2">Uncharacterized protein</fullName>
    </submittedName>
</protein>
<keyword evidence="1" id="KW-1133">Transmembrane helix</keyword>
<gene>
    <name evidence="2" type="ORF">RDI58_007761</name>
</gene>
<keyword evidence="1" id="KW-0472">Membrane</keyword>
<comment type="caution">
    <text evidence="2">The sequence shown here is derived from an EMBL/GenBank/DDBJ whole genome shotgun (WGS) entry which is preliminary data.</text>
</comment>
<evidence type="ECO:0000313" key="2">
    <source>
        <dbReference type="EMBL" id="KAK6794308.1"/>
    </source>
</evidence>
<feature type="transmembrane region" description="Helical" evidence="1">
    <location>
        <begin position="28"/>
        <end position="50"/>
    </location>
</feature>
<feature type="transmembrane region" description="Helical" evidence="1">
    <location>
        <begin position="6"/>
        <end position="23"/>
    </location>
</feature>
<feature type="transmembrane region" description="Helical" evidence="1">
    <location>
        <begin position="137"/>
        <end position="154"/>
    </location>
</feature>
<dbReference type="Proteomes" id="UP001371456">
    <property type="component" value="Unassembled WGS sequence"/>
</dbReference>
<keyword evidence="1" id="KW-0812">Transmembrane</keyword>
<evidence type="ECO:0000256" key="1">
    <source>
        <dbReference type="SAM" id="Phobius"/>
    </source>
</evidence>
<proteinExistence type="predicted"/>
<sequence length="167" mass="18494">MDLEKKIWAAFAVLFFTVGIAALGHTAWLVCTVIAILLGGLFVVHGFLPVLNICPPTDADDLDIPGMVAFFIFAHPLSILQKNNPHVDVPLFVLMSTASYFCVLMMVRPLATDFGILHGLCDMTVFLAKEFGTGRQTWLAFGLCTLMIFLRLIMERRAVVHVAARRD</sequence>
<evidence type="ECO:0000313" key="3">
    <source>
        <dbReference type="Proteomes" id="UP001371456"/>
    </source>
</evidence>
<organism evidence="2 3">
    <name type="scientific">Solanum bulbocastanum</name>
    <name type="common">Wild potato</name>
    <dbReference type="NCBI Taxonomy" id="147425"/>
    <lineage>
        <taxon>Eukaryota</taxon>
        <taxon>Viridiplantae</taxon>
        <taxon>Streptophyta</taxon>
        <taxon>Embryophyta</taxon>
        <taxon>Tracheophyta</taxon>
        <taxon>Spermatophyta</taxon>
        <taxon>Magnoliopsida</taxon>
        <taxon>eudicotyledons</taxon>
        <taxon>Gunneridae</taxon>
        <taxon>Pentapetalae</taxon>
        <taxon>asterids</taxon>
        <taxon>lamiids</taxon>
        <taxon>Solanales</taxon>
        <taxon>Solanaceae</taxon>
        <taxon>Solanoideae</taxon>
        <taxon>Solaneae</taxon>
        <taxon>Solanum</taxon>
    </lineage>
</organism>
<reference evidence="2 3" key="1">
    <citation type="submission" date="2024-02" db="EMBL/GenBank/DDBJ databases">
        <title>de novo genome assembly of Solanum bulbocastanum strain 11H21.</title>
        <authorList>
            <person name="Hosaka A.J."/>
        </authorList>
    </citation>
    <scope>NUCLEOTIDE SEQUENCE [LARGE SCALE GENOMIC DNA]</scope>
    <source>
        <tissue evidence="2">Young leaves</tissue>
    </source>
</reference>
<dbReference type="AlphaFoldDB" id="A0AAN8YMH2"/>
<dbReference type="EMBL" id="JBANQN010000003">
    <property type="protein sequence ID" value="KAK6794308.1"/>
    <property type="molecule type" value="Genomic_DNA"/>
</dbReference>
<accession>A0AAN8YMH2</accession>
<name>A0AAN8YMH2_SOLBU</name>
<keyword evidence="3" id="KW-1185">Reference proteome</keyword>